<dbReference type="PANTHER" id="PTHR43115">
    <property type="entry name" value="DEHYDROGENASE/REDUCTASE SDR FAMILY MEMBER 11"/>
    <property type="match status" value="1"/>
</dbReference>
<sequence length="248" mass="26478">MSLDRYRTAIVTGASRGIGAAIVRQLRIGGLDVWAVARSADDLSELARETGCRPLALDISHRDAVLSAMSGLDADILVNNASALVRGGLSWETAPDAIDQLMAVNIKGTLNCLAATVPGMKARGRGHIVNLGSIAAVSPIPGMPVYAMTKAAIRSLGQTLRIDLHGTGVRVSEISPGRVETGAHLALVEDREEGRRRFYDAFDCLQPDDIAEAVMFVLGAPQRMDVSYMEIVPTDQSYGGSQFHPRAR</sequence>
<dbReference type="PRINTS" id="PR00080">
    <property type="entry name" value="SDRFAMILY"/>
</dbReference>
<comment type="caution">
    <text evidence="4">The sequence shown here is derived from an EMBL/GenBank/DDBJ whole genome shotgun (WGS) entry which is preliminary data.</text>
</comment>
<dbReference type="InterPro" id="IPR020904">
    <property type="entry name" value="Sc_DH/Rdtase_CS"/>
</dbReference>
<evidence type="ECO:0000313" key="4">
    <source>
        <dbReference type="EMBL" id="GEP56744.1"/>
    </source>
</evidence>
<dbReference type="OrthoDB" id="658698at2"/>
<name>A0A512NCV2_9HYPH</name>
<gene>
    <name evidence="4" type="ORF">RSO01_39100</name>
</gene>
<dbReference type="PANTHER" id="PTHR43115:SF4">
    <property type="entry name" value="DEHYDROGENASE_REDUCTASE SDR FAMILY MEMBER 11"/>
    <property type="match status" value="1"/>
</dbReference>
<dbReference type="InterPro" id="IPR036291">
    <property type="entry name" value="NAD(P)-bd_dom_sf"/>
</dbReference>
<dbReference type="SUPFAM" id="SSF51735">
    <property type="entry name" value="NAD(P)-binding Rossmann-fold domains"/>
    <property type="match status" value="1"/>
</dbReference>
<protein>
    <submittedName>
        <fullName evidence="4">Oxidoreductase</fullName>
    </submittedName>
</protein>
<dbReference type="PROSITE" id="PS00061">
    <property type="entry name" value="ADH_SHORT"/>
    <property type="match status" value="1"/>
</dbReference>
<dbReference type="AlphaFoldDB" id="A0A512NCV2"/>
<evidence type="ECO:0000256" key="1">
    <source>
        <dbReference type="ARBA" id="ARBA00006484"/>
    </source>
</evidence>
<organism evidence="4 5">
    <name type="scientific">Reyranella soli</name>
    <dbReference type="NCBI Taxonomy" id="1230389"/>
    <lineage>
        <taxon>Bacteria</taxon>
        <taxon>Pseudomonadati</taxon>
        <taxon>Pseudomonadota</taxon>
        <taxon>Alphaproteobacteria</taxon>
        <taxon>Hyphomicrobiales</taxon>
        <taxon>Reyranellaceae</taxon>
        <taxon>Reyranella</taxon>
    </lineage>
</organism>
<dbReference type="RefSeq" id="WP_147150975.1">
    <property type="nucleotide sequence ID" value="NZ_BKAJ01000069.1"/>
</dbReference>
<keyword evidence="2" id="KW-0560">Oxidoreductase</keyword>
<dbReference type="FunFam" id="3.40.50.720:FF:000047">
    <property type="entry name" value="NADP-dependent L-serine/L-allo-threonine dehydrogenase"/>
    <property type="match status" value="1"/>
</dbReference>
<evidence type="ECO:0000313" key="5">
    <source>
        <dbReference type="Proteomes" id="UP000321058"/>
    </source>
</evidence>
<evidence type="ECO:0000256" key="3">
    <source>
        <dbReference type="RuleBase" id="RU000363"/>
    </source>
</evidence>
<proteinExistence type="inferred from homology"/>
<keyword evidence="5" id="KW-1185">Reference proteome</keyword>
<dbReference type="PRINTS" id="PR00081">
    <property type="entry name" value="GDHRDH"/>
</dbReference>
<comment type="similarity">
    <text evidence="1 3">Belongs to the short-chain dehydrogenases/reductases (SDR) family.</text>
</comment>
<dbReference type="GO" id="GO:0016616">
    <property type="term" value="F:oxidoreductase activity, acting on the CH-OH group of donors, NAD or NADP as acceptor"/>
    <property type="evidence" value="ECO:0007669"/>
    <property type="project" value="UniProtKB-ARBA"/>
</dbReference>
<evidence type="ECO:0000256" key="2">
    <source>
        <dbReference type="ARBA" id="ARBA00023002"/>
    </source>
</evidence>
<accession>A0A512NCV2</accession>
<dbReference type="Gene3D" id="3.40.50.720">
    <property type="entry name" value="NAD(P)-binding Rossmann-like Domain"/>
    <property type="match status" value="1"/>
</dbReference>
<dbReference type="Proteomes" id="UP000321058">
    <property type="component" value="Unassembled WGS sequence"/>
</dbReference>
<dbReference type="EMBL" id="BKAJ01000069">
    <property type="protein sequence ID" value="GEP56744.1"/>
    <property type="molecule type" value="Genomic_DNA"/>
</dbReference>
<dbReference type="Pfam" id="PF00106">
    <property type="entry name" value="adh_short"/>
    <property type="match status" value="1"/>
</dbReference>
<reference evidence="4 5" key="1">
    <citation type="submission" date="2019-07" db="EMBL/GenBank/DDBJ databases">
        <title>Whole genome shotgun sequence of Reyranella soli NBRC 108950.</title>
        <authorList>
            <person name="Hosoyama A."/>
            <person name="Uohara A."/>
            <person name="Ohji S."/>
            <person name="Ichikawa N."/>
        </authorList>
    </citation>
    <scope>NUCLEOTIDE SEQUENCE [LARGE SCALE GENOMIC DNA]</scope>
    <source>
        <strain evidence="4 5">NBRC 108950</strain>
    </source>
</reference>
<dbReference type="InterPro" id="IPR002347">
    <property type="entry name" value="SDR_fam"/>
</dbReference>